<dbReference type="AlphaFoldDB" id="A0A4Q9GGA5"/>
<evidence type="ECO:0000256" key="3">
    <source>
        <dbReference type="ARBA" id="ARBA00009897"/>
    </source>
</evidence>
<dbReference type="InterPro" id="IPR014746">
    <property type="entry name" value="Gln_synth/guanido_kin_cat_dom"/>
</dbReference>
<dbReference type="Gene3D" id="3.30.590.10">
    <property type="entry name" value="Glutamine synthetase/guanido kinase, catalytic domain"/>
    <property type="match status" value="1"/>
</dbReference>
<dbReference type="EMBL" id="SIUB01000005">
    <property type="protein sequence ID" value="TBN52506.1"/>
    <property type="molecule type" value="Genomic_DNA"/>
</dbReference>
<dbReference type="Proteomes" id="UP000291613">
    <property type="component" value="Unassembled WGS sequence"/>
</dbReference>
<comment type="function">
    <text evidence="2">Catalyzes the ATP-dependent biosynthesis of glutamine from glutamate and ammonia.</text>
</comment>
<dbReference type="RefSeq" id="WP_131003739.1">
    <property type="nucleotide sequence ID" value="NZ_JBHSZR010000013.1"/>
</dbReference>
<proteinExistence type="inferred from homology"/>
<dbReference type="PROSITE" id="PS51986">
    <property type="entry name" value="GS_BETA_GRASP"/>
    <property type="match status" value="1"/>
</dbReference>
<gene>
    <name evidence="9" type="ORF">EYR15_11775</name>
</gene>
<protein>
    <submittedName>
        <fullName evidence="9">Glutamine synthetase</fullName>
    </submittedName>
</protein>
<name>A0A4Q9GGA5_9HYPH</name>
<reference evidence="9 10" key="1">
    <citation type="submission" date="2019-02" db="EMBL/GenBank/DDBJ databases">
        <title>Hansschlegelia quercus sp. nov., a novel methylotrophic bacterium from buds of oak (Quercus robur L.).</title>
        <authorList>
            <person name="Agafonova N.V."/>
            <person name="Kaparullina E.N."/>
            <person name="Grouzdev D.S."/>
            <person name="Doronina N.V."/>
        </authorList>
    </citation>
    <scope>NUCLEOTIDE SEQUENCE [LARGE SCALE GENOMIC DNA]</scope>
    <source>
        <strain evidence="9 10">Dub</strain>
    </source>
</reference>
<evidence type="ECO:0000256" key="2">
    <source>
        <dbReference type="ARBA" id="ARBA00003117"/>
    </source>
</evidence>
<dbReference type="SUPFAM" id="SSF55931">
    <property type="entry name" value="Glutamine synthetase/guanido kinase"/>
    <property type="match status" value="1"/>
</dbReference>
<evidence type="ECO:0000313" key="9">
    <source>
        <dbReference type="EMBL" id="TBN52506.1"/>
    </source>
</evidence>
<dbReference type="PANTHER" id="PTHR43407">
    <property type="entry name" value="GLUTAMINE SYNTHETASE"/>
    <property type="match status" value="1"/>
</dbReference>
<feature type="domain" description="GS catalytic" evidence="8">
    <location>
        <begin position="143"/>
        <end position="483"/>
    </location>
</feature>
<comment type="similarity">
    <text evidence="3 5 6">Belongs to the glutamine synthetase family.</text>
</comment>
<dbReference type="OrthoDB" id="9807095at2"/>
<dbReference type="GO" id="GO:0004356">
    <property type="term" value="F:glutamine synthetase activity"/>
    <property type="evidence" value="ECO:0007669"/>
    <property type="project" value="InterPro"/>
</dbReference>
<dbReference type="Pfam" id="PF00120">
    <property type="entry name" value="Gln-synt_C"/>
    <property type="match status" value="1"/>
</dbReference>
<dbReference type="GO" id="GO:0005737">
    <property type="term" value="C:cytoplasm"/>
    <property type="evidence" value="ECO:0007669"/>
    <property type="project" value="TreeGrafter"/>
</dbReference>
<dbReference type="InterPro" id="IPR008146">
    <property type="entry name" value="Gln_synth_cat_dom"/>
</dbReference>
<evidence type="ECO:0000256" key="1">
    <source>
        <dbReference type="ARBA" id="ARBA00001946"/>
    </source>
</evidence>
<dbReference type="InterPro" id="IPR036651">
    <property type="entry name" value="Gln_synt_N_sf"/>
</dbReference>
<dbReference type="InterPro" id="IPR008147">
    <property type="entry name" value="Gln_synt_N"/>
</dbReference>
<comment type="cofactor">
    <cofactor evidence="1">
        <name>Mg(2+)</name>
        <dbReference type="ChEBI" id="CHEBI:18420"/>
    </cofactor>
</comment>
<dbReference type="Gene3D" id="3.10.20.70">
    <property type="entry name" value="Glutamine synthetase, N-terminal domain"/>
    <property type="match status" value="1"/>
</dbReference>
<comment type="caution">
    <text evidence="9">The sequence shown here is derived from an EMBL/GenBank/DDBJ whole genome shotgun (WGS) entry which is preliminary data.</text>
</comment>
<evidence type="ECO:0000259" key="8">
    <source>
        <dbReference type="PROSITE" id="PS51987"/>
    </source>
</evidence>
<accession>A0A4Q9GGA5</accession>
<evidence type="ECO:0000313" key="10">
    <source>
        <dbReference type="Proteomes" id="UP000291613"/>
    </source>
</evidence>
<keyword evidence="4" id="KW-0535">Nitrogen fixation</keyword>
<dbReference type="SMART" id="SM01230">
    <property type="entry name" value="Gln-synt_C"/>
    <property type="match status" value="1"/>
</dbReference>
<organism evidence="9 10">
    <name type="scientific">Hansschlegelia quercus</name>
    <dbReference type="NCBI Taxonomy" id="2528245"/>
    <lineage>
        <taxon>Bacteria</taxon>
        <taxon>Pseudomonadati</taxon>
        <taxon>Pseudomonadota</taxon>
        <taxon>Alphaproteobacteria</taxon>
        <taxon>Hyphomicrobiales</taxon>
        <taxon>Methylopilaceae</taxon>
        <taxon>Hansschlegelia</taxon>
    </lineage>
</organism>
<dbReference type="GO" id="GO:0006542">
    <property type="term" value="P:glutamine biosynthetic process"/>
    <property type="evidence" value="ECO:0007669"/>
    <property type="project" value="InterPro"/>
</dbReference>
<feature type="domain" description="GS beta-grasp" evidence="7">
    <location>
        <begin position="35"/>
        <end position="136"/>
    </location>
</feature>
<dbReference type="PANTHER" id="PTHR43407:SF1">
    <property type="entry name" value="LENGSIN"/>
    <property type="match status" value="1"/>
</dbReference>
<keyword evidence="10" id="KW-1185">Reference proteome</keyword>
<dbReference type="GO" id="GO:0016020">
    <property type="term" value="C:membrane"/>
    <property type="evidence" value="ECO:0007669"/>
    <property type="project" value="TreeGrafter"/>
</dbReference>
<evidence type="ECO:0000259" key="7">
    <source>
        <dbReference type="PROSITE" id="PS51986"/>
    </source>
</evidence>
<evidence type="ECO:0000256" key="5">
    <source>
        <dbReference type="PROSITE-ProRule" id="PRU01330"/>
    </source>
</evidence>
<evidence type="ECO:0000256" key="4">
    <source>
        <dbReference type="ARBA" id="ARBA00023231"/>
    </source>
</evidence>
<evidence type="ECO:0000256" key="6">
    <source>
        <dbReference type="RuleBase" id="RU000384"/>
    </source>
</evidence>
<dbReference type="PROSITE" id="PS51987">
    <property type="entry name" value="GS_CATALYTIC"/>
    <property type="match status" value="1"/>
</dbReference>
<sequence length="483" mass="52652">MATSTGHEGFIARHGLWSEDQRRSGKELVKRLKAENIKRVRVGWGDQHGVIRGKTLSVAEFESSLVGGKDFQLVTAIFDTTNHPIVPPFGDENHLNIPEMIGLPDGVLVPDPTTFTTIPWAPDTGWILSDAYFRNGAPCPLSTRGVLKRQLDGLASDGYGLTVGLEFEFYVFRMLDPKLSPEDSGYPPTPPEVANIAHGYQYLTDLRGDEIDHIARLLEDNLGGLGLPVATIEDEWGPGQCEVTFAPLPAAEAADKALLFRTAVKQICRRNGYHASFMASPKIANTFPSGWHMHQSLTKNGSNAFVAESGDGPLSDAGMAYLGGLLANAGGSSLLTTPTINGYKRQRPDGFAPYKAAWALENRGAMLRVIGGPGDPASRIENRIGEPTANPYLYVASQIIAGRNGMKIAASPGEAVTAAYLSDRPLLPGSLFEALDAFKASETMREALGETFHHYFYSLKKFEGDRFLSAVTDWEHNEYFEMY</sequence>
<dbReference type="SUPFAM" id="SSF54368">
    <property type="entry name" value="Glutamine synthetase, N-terminal domain"/>
    <property type="match status" value="1"/>
</dbReference>